<dbReference type="PIRSF" id="PIRSF018637">
    <property type="entry name" value="TrmK"/>
    <property type="match status" value="1"/>
</dbReference>
<name>A0A7H1MK22_9LACO</name>
<dbReference type="RefSeq" id="WP_006845451.1">
    <property type="nucleotide sequence ID" value="NZ_CP026847.1"/>
</dbReference>
<dbReference type="Pfam" id="PF04816">
    <property type="entry name" value="TrmK"/>
    <property type="match status" value="1"/>
</dbReference>
<dbReference type="InterPro" id="IPR006901">
    <property type="entry name" value="TrmK"/>
</dbReference>
<dbReference type="SUPFAM" id="SSF53335">
    <property type="entry name" value="S-adenosyl-L-methionine-dependent methyltransferases"/>
    <property type="match status" value="1"/>
</dbReference>
<accession>A0A7H1MK22</accession>
<keyword evidence="1" id="KW-0489">Methyltransferase</keyword>
<dbReference type="GO" id="GO:0032259">
    <property type="term" value="P:methylation"/>
    <property type="evidence" value="ECO:0007669"/>
    <property type="project" value="UniProtKB-KW"/>
</dbReference>
<proteinExistence type="predicted"/>
<dbReference type="PANTHER" id="PTHR38451:SF1">
    <property type="entry name" value="TRNA (ADENINE(22)-N(1))-METHYLTRANSFERASE"/>
    <property type="match status" value="1"/>
</dbReference>
<protein>
    <submittedName>
        <fullName evidence="1">tRNA (Adenine-N(1))-methyltransferase</fullName>
    </submittedName>
</protein>
<gene>
    <name evidence="1" type="ORF">FY536_00335</name>
</gene>
<dbReference type="Proteomes" id="UP000516446">
    <property type="component" value="Chromosome"/>
</dbReference>
<dbReference type="GO" id="GO:0160105">
    <property type="term" value="F:tRNA (adenine(22)-N1)-methyltransferase activity"/>
    <property type="evidence" value="ECO:0007669"/>
    <property type="project" value="InterPro"/>
</dbReference>
<dbReference type="Gene3D" id="3.40.50.150">
    <property type="entry name" value="Vaccinia Virus protein VP39"/>
    <property type="match status" value="1"/>
</dbReference>
<keyword evidence="2" id="KW-1185">Reference proteome</keyword>
<dbReference type="EMBL" id="CP043431">
    <property type="protein sequence ID" value="QNT63808.1"/>
    <property type="molecule type" value="Genomic_DNA"/>
</dbReference>
<evidence type="ECO:0000313" key="2">
    <source>
        <dbReference type="Proteomes" id="UP000516446"/>
    </source>
</evidence>
<dbReference type="Gene3D" id="1.10.287.1890">
    <property type="match status" value="1"/>
</dbReference>
<dbReference type="InterPro" id="IPR029063">
    <property type="entry name" value="SAM-dependent_MTases_sf"/>
</dbReference>
<reference evidence="1 2" key="1">
    <citation type="submission" date="2019-08" db="EMBL/GenBank/DDBJ databases">
        <authorList>
            <person name="Chang H.C."/>
            <person name="Mun S.Y."/>
        </authorList>
    </citation>
    <scope>NUCLEOTIDE SEQUENCE [LARGE SCALE GENOMIC DNA]</scope>
    <source>
        <strain evidence="1 2">SK</strain>
    </source>
</reference>
<evidence type="ECO:0000313" key="1">
    <source>
        <dbReference type="EMBL" id="QNT63808.1"/>
    </source>
</evidence>
<sequence length="228" mass="25583">MDAINLSNRLARVADFVPMGARLVDIGSDHAYLPAHLLLNQKITFAIAGEVAQGPLQNAQNEIEKAELTGRLEPRLGDGFAVVEPVDQIDTAVIAGMGGQLIQKILEQGHHDHIQYDNLILQPNTDVSTVRTWLQVHHYALINETMLFDDGHYYEILVAKPGETNFTQQQLTFGPFNLQNKDAVWIAKWQAELDRLQQLLDTLTKADQSDSIAYQNYQKQAQTIQEVI</sequence>
<keyword evidence="1" id="KW-0808">Transferase</keyword>
<dbReference type="PANTHER" id="PTHR38451">
    <property type="entry name" value="TRNA (ADENINE(22)-N(1))-METHYLTRANSFERASE"/>
    <property type="match status" value="1"/>
</dbReference>
<dbReference type="OMA" id="GTDHGYI"/>
<dbReference type="AlphaFoldDB" id="A0A7H1MK22"/>
<organism evidence="1 2">
    <name type="scientific">Weissella koreensis</name>
    <dbReference type="NCBI Taxonomy" id="165096"/>
    <lineage>
        <taxon>Bacteria</taxon>
        <taxon>Bacillati</taxon>
        <taxon>Bacillota</taxon>
        <taxon>Bacilli</taxon>
        <taxon>Lactobacillales</taxon>
        <taxon>Lactobacillaceae</taxon>
        <taxon>Weissella</taxon>
    </lineage>
</organism>